<dbReference type="Proteomes" id="UP000325030">
    <property type="component" value="Chromosome"/>
</dbReference>
<dbReference type="KEGG" id="step:IC006_1890"/>
<organism evidence="2 4">
    <name type="scientific">Sulfuracidifex tepidarius</name>
    <dbReference type="NCBI Taxonomy" id="1294262"/>
    <lineage>
        <taxon>Archaea</taxon>
        <taxon>Thermoproteota</taxon>
        <taxon>Thermoprotei</taxon>
        <taxon>Sulfolobales</taxon>
        <taxon>Sulfolobaceae</taxon>
        <taxon>Sulfuracidifex</taxon>
    </lineage>
</organism>
<evidence type="ECO:0000313" key="5">
    <source>
        <dbReference type="Proteomes" id="UP000325030"/>
    </source>
</evidence>
<accession>A0A510E499</accession>
<dbReference type="STRING" id="1294262.GCA_001316085_00112"/>
<keyword evidence="1" id="KW-0472">Membrane</keyword>
<protein>
    <submittedName>
        <fullName evidence="2">Uncharacterized protein</fullName>
    </submittedName>
</protein>
<feature type="transmembrane region" description="Helical" evidence="1">
    <location>
        <begin position="12"/>
        <end position="31"/>
    </location>
</feature>
<dbReference type="EMBL" id="AP018930">
    <property type="protein sequence ID" value="BBG27352.1"/>
    <property type="molecule type" value="Genomic_DNA"/>
</dbReference>
<keyword evidence="1" id="KW-0812">Transmembrane</keyword>
<evidence type="ECO:0000256" key="1">
    <source>
        <dbReference type="SAM" id="Phobius"/>
    </source>
</evidence>
<evidence type="ECO:0000313" key="2">
    <source>
        <dbReference type="EMBL" id="BBG24564.1"/>
    </source>
</evidence>
<evidence type="ECO:0000313" key="3">
    <source>
        <dbReference type="EMBL" id="BBG27352.1"/>
    </source>
</evidence>
<dbReference type="Proteomes" id="UP000322983">
    <property type="component" value="Chromosome"/>
</dbReference>
<dbReference type="EMBL" id="AP018929">
    <property type="protein sequence ID" value="BBG24564.1"/>
    <property type="molecule type" value="Genomic_DNA"/>
</dbReference>
<dbReference type="AlphaFoldDB" id="A0A510DWJ9"/>
<proteinExistence type="predicted"/>
<keyword evidence="4" id="KW-1185">Reference proteome</keyword>
<gene>
    <name evidence="2" type="ORF">IC006_1890</name>
    <name evidence="3" type="ORF">IC007_1898</name>
</gene>
<keyword evidence="1" id="KW-1133">Transmembrane helix</keyword>
<accession>A0A510DWJ9</accession>
<evidence type="ECO:0000313" key="4">
    <source>
        <dbReference type="Proteomes" id="UP000322983"/>
    </source>
</evidence>
<reference evidence="2 4" key="2">
    <citation type="journal article" date="2020" name="Int. J. Syst. Evol. Microbiol.">
        <title>Sulfuracidifex tepidarius gen. nov., sp. nov. and transfer of Sulfolobus metallicus Huber and Stetter 1992 to the genus Sulfuracidifex as Sulfuracidifex metallicus comb. nov.</title>
        <authorList>
            <person name="Itoh T."/>
            <person name="Miura T."/>
            <person name="Sakai H.D."/>
            <person name="Kato S."/>
            <person name="Ohkuma M."/>
            <person name="Takashina T."/>
        </authorList>
    </citation>
    <scope>NUCLEOTIDE SEQUENCE [LARGE SCALE GENOMIC DNA]</scope>
    <source>
        <strain evidence="2 4">IC-006</strain>
        <strain evidence="3">IC-007</strain>
    </source>
</reference>
<sequence length="112" mass="12974">MVWNNIIKRRKLIVIVWIIIIFLMIIPALNYNKFITYNQQNPALQNSESYIADKILSPISNDTLILIVKQSPYNVSPSNILKFQQNVEELPYVSKIESPFSDYITFLSAVNP</sequence>
<reference evidence="5" key="1">
    <citation type="submission" date="2018-09" db="EMBL/GenBank/DDBJ databases">
        <title>Complete Genome Sequencing of Sulfolobus sp. JCM 16834.</title>
        <authorList>
            <person name="Kato S."/>
            <person name="Itoh T."/>
            <person name="Ohkuma M."/>
        </authorList>
    </citation>
    <scope>NUCLEOTIDE SEQUENCE [LARGE SCALE GENOMIC DNA]</scope>
    <source>
        <strain evidence="5">IC-007</strain>
    </source>
</reference>
<name>A0A510DWJ9_9CREN</name>